<dbReference type="Proteomes" id="UP000242715">
    <property type="component" value="Unassembled WGS sequence"/>
</dbReference>
<reference evidence="2" key="1">
    <citation type="journal article" date="2017" name="Front. Plant Sci.">
        <title>Climate Clever Clovers: New Paradigm to Reduce the Environmental Footprint of Ruminants by Breeding Low Methanogenic Forages Utilizing Haplotype Variation.</title>
        <authorList>
            <person name="Kaur P."/>
            <person name="Appels R."/>
            <person name="Bayer P.E."/>
            <person name="Keeble-Gagnere G."/>
            <person name="Wang J."/>
            <person name="Hirakawa H."/>
            <person name="Shirasawa K."/>
            <person name="Vercoe P."/>
            <person name="Stefanova K."/>
            <person name="Durmic Z."/>
            <person name="Nichols P."/>
            <person name="Revell C."/>
            <person name="Isobe S.N."/>
            <person name="Edwards D."/>
            <person name="Erskine W."/>
        </authorList>
    </citation>
    <scope>NUCLEOTIDE SEQUENCE [LARGE SCALE GENOMIC DNA]</scope>
    <source>
        <strain evidence="2">cv. Daliak</strain>
    </source>
</reference>
<evidence type="ECO:0000313" key="1">
    <source>
        <dbReference type="EMBL" id="GAU49729.1"/>
    </source>
</evidence>
<name>A0A2Z6PR85_TRISU</name>
<organism evidence="1 2">
    <name type="scientific">Trifolium subterraneum</name>
    <name type="common">Subterranean clover</name>
    <dbReference type="NCBI Taxonomy" id="3900"/>
    <lineage>
        <taxon>Eukaryota</taxon>
        <taxon>Viridiplantae</taxon>
        <taxon>Streptophyta</taxon>
        <taxon>Embryophyta</taxon>
        <taxon>Tracheophyta</taxon>
        <taxon>Spermatophyta</taxon>
        <taxon>Magnoliopsida</taxon>
        <taxon>eudicotyledons</taxon>
        <taxon>Gunneridae</taxon>
        <taxon>Pentapetalae</taxon>
        <taxon>rosids</taxon>
        <taxon>fabids</taxon>
        <taxon>Fabales</taxon>
        <taxon>Fabaceae</taxon>
        <taxon>Papilionoideae</taxon>
        <taxon>50 kb inversion clade</taxon>
        <taxon>NPAAA clade</taxon>
        <taxon>Hologalegina</taxon>
        <taxon>IRL clade</taxon>
        <taxon>Trifolieae</taxon>
        <taxon>Trifolium</taxon>
    </lineage>
</organism>
<keyword evidence="2" id="KW-1185">Reference proteome</keyword>
<evidence type="ECO:0000313" key="2">
    <source>
        <dbReference type="Proteomes" id="UP000242715"/>
    </source>
</evidence>
<dbReference type="EMBL" id="DF974619">
    <property type="protein sequence ID" value="GAU49729.1"/>
    <property type="molecule type" value="Genomic_DNA"/>
</dbReference>
<sequence length="106" mass="11633">MLVMEDDHDEAIQPLNQCDVSCVTMAWRQSVTCSKESSAQQRVTRRGSDASGVVASYQANLAMSCASLATKSLNNLYHGGAVKATVDVEVAYTRPRTIEPCTHPWW</sequence>
<proteinExistence type="predicted"/>
<dbReference type="AlphaFoldDB" id="A0A2Z6PR85"/>
<accession>A0A2Z6PR85</accession>
<protein>
    <submittedName>
        <fullName evidence="1">Uncharacterized protein</fullName>
    </submittedName>
</protein>
<gene>
    <name evidence="1" type="ORF">TSUD_32080</name>
</gene>